<dbReference type="InterPro" id="IPR007110">
    <property type="entry name" value="Ig-like_dom"/>
</dbReference>
<dbReference type="InterPro" id="IPR013106">
    <property type="entry name" value="Ig_V-set"/>
</dbReference>
<evidence type="ECO:0000313" key="5">
    <source>
        <dbReference type="EMBL" id="KAG9268837.1"/>
    </source>
</evidence>
<dbReference type="Pfam" id="PF07686">
    <property type="entry name" value="V-set"/>
    <property type="match status" value="1"/>
</dbReference>
<protein>
    <recommendedName>
        <fullName evidence="4">Ig-like domain-containing protein</fullName>
    </recommendedName>
</protein>
<dbReference type="EMBL" id="JAICCE010000014">
    <property type="protein sequence ID" value="KAG9268837.1"/>
    <property type="molecule type" value="Genomic_DNA"/>
</dbReference>
<keyword evidence="2" id="KW-0391">Immunity</keyword>
<reference evidence="5 6" key="1">
    <citation type="submission" date="2021-07" db="EMBL/GenBank/DDBJ databases">
        <authorList>
            <person name="Imarazene B."/>
            <person name="Zahm M."/>
            <person name="Klopp C."/>
            <person name="Cabau C."/>
            <person name="Beille S."/>
            <person name="Jouanno E."/>
            <person name="Castinel A."/>
            <person name="Lluch J."/>
            <person name="Gil L."/>
            <person name="Kuchtly C."/>
            <person name="Lopez Roques C."/>
            <person name="Donnadieu C."/>
            <person name="Parrinello H."/>
            <person name="Journot L."/>
            <person name="Du K."/>
            <person name="Schartl M."/>
            <person name="Retaux S."/>
            <person name="Guiguen Y."/>
        </authorList>
    </citation>
    <scope>NUCLEOTIDE SEQUENCE [LARGE SCALE GENOMIC DNA]</scope>
    <source>
        <strain evidence="5">Pach_M1</strain>
        <tissue evidence="5">Testis</tissue>
    </source>
</reference>
<evidence type="ECO:0000259" key="4">
    <source>
        <dbReference type="PROSITE" id="PS50835"/>
    </source>
</evidence>
<dbReference type="InterPro" id="IPR013783">
    <property type="entry name" value="Ig-like_fold"/>
</dbReference>
<dbReference type="Proteomes" id="UP000752171">
    <property type="component" value="Unassembled WGS sequence"/>
</dbReference>
<dbReference type="InterPro" id="IPR050413">
    <property type="entry name" value="TCR_beta_variable"/>
</dbReference>
<dbReference type="PROSITE" id="PS50835">
    <property type="entry name" value="IG_LIKE"/>
    <property type="match status" value="1"/>
</dbReference>
<sequence>MKMCFYLLIFLQFYTDTSDGVNIVQEPKISFVDHLSSSVILNCRHDKTDHLTMFWYRRRQDTQDLELLAFSFGKDNAKIEPPFDKADKYIMTRPEVLKGTLQIEKLEAADSALYYCATSLTQCPHAEYGDGTNHAMI</sequence>
<evidence type="ECO:0000313" key="6">
    <source>
        <dbReference type="Proteomes" id="UP000752171"/>
    </source>
</evidence>
<organism evidence="5 6">
    <name type="scientific">Astyanax mexicanus</name>
    <name type="common">Blind cave fish</name>
    <name type="synonym">Astyanax fasciatus mexicanus</name>
    <dbReference type="NCBI Taxonomy" id="7994"/>
    <lineage>
        <taxon>Eukaryota</taxon>
        <taxon>Metazoa</taxon>
        <taxon>Chordata</taxon>
        <taxon>Craniata</taxon>
        <taxon>Vertebrata</taxon>
        <taxon>Euteleostomi</taxon>
        <taxon>Actinopterygii</taxon>
        <taxon>Neopterygii</taxon>
        <taxon>Teleostei</taxon>
        <taxon>Ostariophysi</taxon>
        <taxon>Characiformes</taxon>
        <taxon>Characoidei</taxon>
        <taxon>Acestrorhamphidae</taxon>
        <taxon>Acestrorhamphinae</taxon>
        <taxon>Astyanax</taxon>
    </lineage>
</organism>
<name>A0A8T2LDC7_ASTMX</name>
<feature type="domain" description="Ig-like" evidence="4">
    <location>
        <begin position="27"/>
        <end position="119"/>
    </location>
</feature>
<dbReference type="InterPro" id="IPR036179">
    <property type="entry name" value="Ig-like_dom_sf"/>
</dbReference>
<dbReference type="PANTHER" id="PTHR23268">
    <property type="entry name" value="T-CELL RECEPTOR BETA CHAIN"/>
    <property type="match status" value="1"/>
</dbReference>
<gene>
    <name evidence="5" type="ORF">AMEX_G17860</name>
</gene>
<feature type="signal peptide" evidence="3">
    <location>
        <begin position="1"/>
        <end position="20"/>
    </location>
</feature>
<dbReference type="GO" id="GO:0005886">
    <property type="term" value="C:plasma membrane"/>
    <property type="evidence" value="ECO:0007669"/>
    <property type="project" value="TreeGrafter"/>
</dbReference>
<dbReference type="SUPFAM" id="SSF48726">
    <property type="entry name" value="Immunoglobulin"/>
    <property type="match status" value="1"/>
</dbReference>
<dbReference type="GO" id="GO:0002376">
    <property type="term" value="P:immune system process"/>
    <property type="evidence" value="ECO:0007669"/>
    <property type="project" value="UniProtKB-KW"/>
</dbReference>
<proteinExistence type="predicted"/>
<dbReference type="GO" id="GO:0007166">
    <property type="term" value="P:cell surface receptor signaling pathway"/>
    <property type="evidence" value="ECO:0007669"/>
    <property type="project" value="TreeGrafter"/>
</dbReference>
<accession>A0A8T2LDC7</accession>
<comment type="caution">
    <text evidence="5">The sequence shown here is derived from an EMBL/GenBank/DDBJ whole genome shotgun (WGS) entry which is preliminary data.</text>
</comment>
<dbReference type="PANTHER" id="PTHR23268:SF28">
    <property type="entry name" value="T CELL RECEPTOR BETA VARIABLE 19"/>
    <property type="match status" value="1"/>
</dbReference>
<evidence type="ECO:0000256" key="2">
    <source>
        <dbReference type="ARBA" id="ARBA00022859"/>
    </source>
</evidence>
<dbReference type="AlphaFoldDB" id="A0A8T2LDC7"/>
<evidence type="ECO:0000256" key="3">
    <source>
        <dbReference type="SAM" id="SignalP"/>
    </source>
</evidence>
<keyword evidence="1 3" id="KW-0732">Signal</keyword>
<feature type="chain" id="PRO_5035857241" description="Ig-like domain-containing protein" evidence="3">
    <location>
        <begin position="21"/>
        <end position="137"/>
    </location>
</feature>
<dbReference type="SMART" id="SM00406">
    <property type="entry name" value="IGv"/>
    <property type="match status" value="1"/>
</dbReference>
<dbReference type="Gene3D" id="2.60.40.10">
    <property type="entry name" value="Immunoglobulins"/>
    <property type="match status" value="1"/>
</dbReference>
<evidence type="ECO:0000256" key="1">
    <source>
        <dbReference type="ARBA" id="ARBA00022729"/>
    </source>
</evidence>